<gene>
    <name evidence="1" type="ORF">CK203_101989</name>
</gene>
<evidence type="ECO:0000313" key="1">
    <source>
        <dbReference type="EMBL" id="RVW31836.1"/>
    </source>
</evidence>
<dbReference type="AlphaFoldDB" id="A0A438D8Q5"/>
<reference evidence="1 2" key="1">
    <citation type="journal article" date="2018" name="PLoS Genet.">
        <title>Population sequencing reveals clonal diversity and ancestral inbreeding in the grapevine cultivar Chardonnay.</title>
        <authorList>
            <person name="Roach M.J."/>
            <person name="Johnson D.L."/>
            <person name="Bohlmann J."/>
            <person name="van Vuuren H.J."/>
            <person name="Jones S.J."/>
            <person name="Pretorius I.S."/>
            <person name="Schmidt S.A."/>
            <person name="Borneman A.R."/>
        </authorList>
    </citation>
    <scope>NUCLEOTIDE SEQUENCE [LARGE SCALE GENOMIC DNA]</scope>
    <source>
        <strain evidence="2">cv. Chardonnay</strain>
        <tissue evidence="1">Leaf</tissue>
    </source>
</reference>
<sequence length="90" mass="10166">MQENLLPSQNISLCSGPILPHKATRRKHVCCTWRLDNNLELTFGLQEHAMSLGPNRSDTHRVALTGDTGDPILDTSRQKIRETIDNIFLN</sequence>
<evidence type="ECO:0000313" key="2">
    <source>
        <dbReference type="Proteomes" id="UP000288805"/>
    </source>
</evidence>
<comment type="caution">
    <text evidence="1">The sequence shown here is derived from an EMBL/GenBank/DDBJ whole genome shotgun (WGS) entry which is preliminary data.</text>
</comment>
<proteinExistence type="predicted"/>
<accession>A0A438D8Q5</accession>
<organism evidence="1 2">
    <name type="scientific">Vitis vinifera</name>
    <name type="common">Grape</name>
    <dbReference type="NCBI Taxonomy" id="29760"/>
    <lineage>
        <taxon>Eukaryota</taxon>
        <taxon>Viridiplantae</taxon>
        <taxon>Streptophyta</taxon>
        <taxon>Embryophyta</taxon>
        <taxon>Tracheophyta</taxon>
        <taxon>Spermatophyta</taxon>
        <taxon>Magnoliopsida</taxon>
        <taxon>eudicotyledons</taxon>
        <taxon>Gunneridae</taxon>
        <taxon>Pentapetalae</taxon>
        <taxon>rosids</taxon>
        <taxon>Vitales</taxon>
        <taxon>Vitaceae</taxon>
        <taxon>Viteae</taxon>
        <taxon>Vitis</taxon>
    </lineage>
</organism>
<dbReference type="Proteomes" id="UP000288805">
    <property type="component" value="Unassembled WGS sequence"/>
</dbReference>
<protein>
    <submittedName>
        <fullName evidence="1">Uncharacterized protein</fullName>
    </submittedName>
</protein>
<dbReference type="EMBL" id="QGNW01001739">
    <property type="protein sequence ID" value="RVW31836.1"/>
    <property type="molecule type" value="Genomic_DNA"/>
</dbReference>
<name>A0A438D8Q5_VITVI</name>